<keyword evidence="6" id="KW-0597">Phosphoprotein</keyword>
<keyword evidence="7" id="KW-0282">Flagellum</keyword>
<dbReference type="InterPro" id="IPR002913">
    <property type="entry name" value="START_lipid-bd_dom"/>
</dbReference>
<keyword evidence="12" id="KW-0472">Membrane</keyword>
<proteinExistence type="predicted"/>
<dbReference type="GO" id="GO:0006869">
    <property type="term" value="P:lipid transport"/>
    <property type="evidence" value="ECO:0007669"/>
    <property type="project" value="UniProtKB-KW"/>
</dbReference>
<evidence type="ECO:0000256" key="3">
    <source>
        <dbReference type="ARBA" id="ARBA00004496"/>
    </source>
</evidence>
<evidence type="ECO:0000256" key="4">
    <source>
        <dbReference type="ARBA" id="ARBA00022448"/>
    </source>
</evidence>
<dbReference type="GO" id="GO:0016020">
    <property type="term" value="C:membrane"/>
    <property type="evidence" value="ECO:0007669"/>
    <property type="project" value="UniProtKB-SubCell"/>
</dbReference>
<comment type="subcellular location">
    <subcellularLocation>
        <location evidence="1">Cell projection</location>
        <location evidence="1">Cilium</location>
        <location evidence="1">Flagellum</location>
    </subcellularLocation>
    <subcellularLocation>
        <location evidence="3">Cytoplasm</location>
    </subcellularLocation>
    <subcellularLocation>
        <location evidence="2">Membrane</location>
    </subcellularLocation>
</comment>
<accession>A0A3M7R1A4</accession>
<keyword evidence="8" id="KW-0007">Acetylation</keyword>
<keyword evidence="11" id="KW-0446">Lipid-binding</keyword>
<organism evidence="18 19">
    <name type="scientific">Brachionus plicatilis</name>
    <name type="common">Marine rotifer</name>
    <name type="synonym">Brachionus muelleri</name>
    <dbReference type="NCBI Taxonomy" id="10195"/>
    <lineage>
        <taxon>Eukaryota</taxon>
        <taxon>Metazoa</taxon>
        <taxon>Spiralia</taxon>
        <taxon>Gnathifera</taxon>
        <taxon>Rotifera</taxon>
        <taxon>Eurotatoria</taxon>
        <taxon>Monogononta</taxon>
        <taxon>Pseudotrocha</taxon>
        <taxon>Ploima</taxon>
        <taxon>Brachionidae</taxon>
        <taxon>Brachionus</taxon>
    </lineage>
</organism>
<keyword evidence="19" id="KW-1185">Reference proteome</keyword>
<dbReference type="AlphaFoldDB" id="A0A3M7R1A4"/>
<protein>
    <recommendedName>
        <fullName evidence="14">START domain-containing protein 10</fullName>
    </recommendedName>
    <alternativeName>
        <fullName evidence="15">PCTP-like protein</fullName>
    </alternativeName>
    <alternativeName>
        <fullName evidence="16">StAR-related lipid transfer protein 10</fullName>
    </alternativeName>
</protein>
<feature type="domain" description="START" evidence="17">
    <location>
        <begin position="16"/>
        <end position="210"/>
    </location>
</feature>
<evidence type="ECO:0000256" key="5">
    <source>
        <dbReference type="ARBA" id="ARBA00022490"/>
    </source>
</evidence>
<dbReference type="PANTHER" id="PTHR19308:SF14">
    <property type="entry name" value="START DOMAIN-CONTAINING PROTEIN"/>
    <property type="match status" value="1"/>
</dbReference>
<evidence type="ECO:0000256" key="12">
    <source>
        <dbReference type="ARBA" id="ARBA00023136"/>
    </source>
</evidence>
<dbReference type="InterPro" id="IPR023393">
    <property type="entry name" value="START-like_dom_sf"/>
</dbReference>
<dbReference type="GO" id="GO:0031514">
    <property type="term" value="C:motile cilium"/>
    <property type="evidence" value="ECO:0007669"/>
    <property type="project" value="UniProtKB-SubCell"/>
</dbReference>
<evidence type="ECO:0000256" key="13">
    <source>
        <dbReference type="ARBA" id="ARBA00023273"/>
    </source>
</evidence>
<evidence type="ECO:0000256" key="9">
    <source>
        <dbReference type="ARBA" id="ARBA00023055"/>
    </source>
</evidence>
<dbReference type="PANTHER" id="PTHR19308">
    <property type="entry name" value="PHOSPHATIDYLCHOLINE TRANSFER PROTEIN"/>
    <property type="match status" value="1"/>
</dbReference>
<evidence type="ECO:0000256" key="11">
    <source>
        <dbReference type="ARBA" id="ARBA00023121"/>
    </source>
</evidence>
<evidence type="ECO:0000256" key="16">
    <source>
        <dbReference type="ARBA" id="ARBA00080073"/>
    </source>
</evidence>
<dbReference type="GO" id="GO:0008289">
    <property type="term" value="F:lipid binding"/>
    <property type="evidence" value="ECO:0007669"/>
    <property type="project" value="UniProtKB-KW"/>
</dbReference>
<dbReference type="OrthoDB" id="5403181at2759"/>
<evidence type="ECO:0000313" key="19">
    <source>
        <dbReference type="Proteomes" id="UP000276133"/>
    </source>
</evidence>
<dbReference type="SMART" id="SM00234">
    <property type="entry name" value="START"/>
    <property type="match status" value="1"/>
</dbReference>
<dbReference type="SUPFAM" id="SSF55961">
    <property type="entry name" value="Bet v1-like"/>
    <property type="match status" value="1"/>
</dbReference>
<dbReference type="InterPro" id="IPR041951">
    <property type="entry name" value="STARD10_START"/>
</dbReference>
<dbReference type="EMBL" id="REGN01004547">
    <property type="protein sequence ID" value="RNA17048.1"/>
    <property type="molecule type" value="Genomic_DNA"/>
</dbReference>
<keyword evidence="5" id="KW-0963">Cytoplasm</keyword>
<dbReference type="FunFam" id="3.30.530.20:FF:000008">
    <property type="entry name" value="START domain containing 10"/>
    <property type="match status" value="1"/>
</dbReference>
<evidence type="ECO:0000256" key="7">
    <source>
        <dbReference type="ARBA" id="ARBA00022846"/>
    </source>
</evidence>
<keyword evidence="13" id="KW-0966">Cell projection</keyword>
<dbReference type="STRING" id="10195.A0A3M7R1A4"/>
<dbReference type="Proteomes" id="UP000276133">
    <property type="component" value="Unassembled WGS sequence"/>
</dbReference>
<evidence type="ECO:0000313" key="18">
    <source>
        <dbReference type="EMBL" id="RNA17048.1"/>
    </source>
</evidence>
<keyword evidence="10" id="KW-0969">Cilium</keyword>
<evidence type="ECO:0000256" key="15">
    <source>
        <dbReference type="ARBA" id="ARBA00076937"/>
    </source>
</evidence>
<evidence type="ECO:0000256" key="2">
    <source>
        <dbReference type="ARBA" id="ARBA00004370"/>
    </source>
</evidence>
<evidence type="ECO:0000259" key="17">
    <source>
        <dbReference type="PROSITE" id="PS50848"/>
    </source>
</evidence>
<dbReference type="PROSITE" id="PS50848">
    <property type="entry name" value="START"/>
    <property type="match status" value="1"/>
</dbReference>
<evidence type="ECO:0000256" key="8">
    <source>
        <dbReference type="ARBA" id="ARBA00022990"/>
    </source>
</evidence>
<evidence type="ECO:0000256" key="1">
    <source>
        <dbReference type="ARBA" id="ARBA00004230"/>
    </source>
</evidence>
<dbReference type="Gene3D" id="3.30.530.20">
    <property type="match status" value="1"/>
</dbReference>
<keyword evidence="4" id="KW-0813">Transport</keyword>
<name>A0A3M7R1A4_BRAPC</name>
<keyword evidence="9" id="KW-0445">Lipid transport</keyword>
<evidence type="ECO:0000256" key="10">
    <source>
        <dbReference type="ARBA" id="ARBA00023069"/>
    </source>
</evidence>
<gene>
    <name evidence="18" type="ORF">BpHYR1_037335</name>
</gene>
<comment type="caution">
    <text evidence="18">The sequence shown here is derived from an EMBL/GenBank/DDBJ whole genome shotgun (WGS) entry which is preliminary data.</text>
</comment>
<sequence>MLNLGEVRLPTDKDYENIRELCESDQGWTIDFTKNNLKIWTKQNELSPFKMIRAWAEFSDVSATVIYNVIQDDEYRRHWDTKLDSCHDICYITPCSNIGYYAIKSPKPFKNRDFVTQQCWLDLGPNKDKILFNHSVNHAKCPPKKGYVRGLSFITATVIKPTSPKSCILYYVTQSDPGGSFPVWVVNSATRVFAPKFMKKIYKASLKYEKWKAKHNPGFMPWVNPDQFSVARIDWNDIQPLDLGQFKKNQIDESQIAENQVQENDADDD</sequence>
<evidence type="ECO:0000256" key="6">
    <source>
        <dbReference type="ARBA" id="ARBA00022553"/>
    </source>
</evidence>
<evidence type="ECO:0000256" key="14">
    <source>
        <dbReference type="ARBA" id="ARBA00070345"/>
    </source>
</evidence>
<dbReference type="CDD" id="cd08871">
    <property type="entry name" value="START_STARD10-like"/>
    <property type="match status" value="1"/>
</dbReference>
<dbReference type="InterPro" id="IPR051213">
    <property type="entry name" value="START_lipid_transfer"/>
</dbReference>
<reference evidence="18 19" key="1">
    <citation type="journal article" date="2018" name="Sci. Rep.">
        <title>Genomic signatures of local adaptation to the degree of environmental predictability in rotifers.</title>
        <authorList>
            <person name="Franch-Gras L."/>
            <person name="Hahn C."/>
            <person name="Garcia-Roger E.M."/>
            <person name="Carmona M.J."/>
            <person name="Serra M."/>
            <person name="Gomez A."/>
        </authorList>
    </citation>
    <scope>NUCLEOTIDE SEQUENCE [LARGE SCALE GENOMIC DNA]</scope>
    <source>
        <strain evidence="18">HYR1</strain>
    </source>
</reference>
<dbReference type="GO" id="GO:0005829">
    <property type="term" value="C:cytosol"/>
    <property type="evidence" value="ECO:0007669"/>
    <property type="project" value="UniProtKB-ARBA"/>
</dbReference>
<dbReference type="Pfam" id="PF01852">
    <property type="entry name" value="START"/>
    <property type="match status" value="1"/>
</dbReference>